<proteinExistence type="inferred from homology"/>
<dbReference type="InterPro" id="IPR045225">
    <property type="entry name" value="Uracil/uridine/allantoin_perm"/>
</dbReference>
<accession>A0A0D1YP51</accession>
<dbReference type="CDD" id="cd11482">
    <property type="entry name" value="SLC-NCS1sbd_NRT1-like"/>
    <property type="match status" value="1"/>
</dbReference>
<feature type="transmembrane region" description="Helical" evidence="6">
    <location>
        <begin position="354"/>
        <end position="379"/>
    </location>
</feature>
<protein>
    <recommendedName>
        <fullName evidence="9">NCS1 nucleoside transporter</fullName>
    </recommendedName>
</protein>
<evidence type="ECO:0000313" key="7">
    <source>
        <dbReference type="EMBL" id="KIV76818.1"/>
    </source>
</evidence>
<dbReference type="GO" id="GO:0005886">
    <property type="term" value="C:plasma membrane"/>
    <property type="evidence" value="ECO:0007669"/>
    <property type="project" value="TreeGrafter"/>
</dbReference>
<keyword evidence="3 6" id="KW-0812">Transmembrane</keyword>
<dbReference type="HOGENOM" id="CLU_021555_2_1_1"/>
<evidence type="ECO:0000256" key="2">
    <source>
        <dbReference type="ARBA" id="ARBA00008974"/>
    </source>
</evidence>
<organism evidence="7 8">
    <name type="scientific">Exophiala sideris</name>
    <dbReference type="NCBI Taxonomy" id="1016849"/>
    <lineage>
        <taxon>Eukaryota</taxon>
        <taxon>Fungi</taxon>
        <taxon>Dikarya</taxon>
        <taxon>Ascomycota</taxon>
        <taxon>Pezizomycotina</taxon>
        <taxon>Eurotiomycetes</taxon>
        <taxon>Chaetothyriomycetidae</taxon>
        <taxon>Chaetothyriales</taxon>
        <taxon>Herpotrichiellaceae</taxon>
        <taxon>Exophiala</taxon>
    </lineage>
</organism>
<comment type="similarity">
    <text evidence="2">Belongs to the purine-cytosine permease (2.A.39) family.</text>
</comment>
<evidence type="ECO:0000256" key="4">
    <source>
        <dbReference type="ARBA" id="ARBA00022989"/>
    </source>
</evidence>
<gene>
    <name evidence="7" type="ORF">PV11_08679</name>
</gene>
<feature type="transmembrane region" description="Helical" evidence="6">
    <location>
        <begin position="261"/>
        <end position="282"/>
    </location>
</feature>
<feature type="transmembrane region" description="Helical" evidence="6">
    <location>
        <begin position="99"/>
        <end position="118"/>
    </location>
</feature>
<evidence type="ECO:0008006" key="9">
    <source>
        <dbReference type="Google" id="ProtNLM"/>
    </source>
</evidence>
<feature type="transmembrane region" description="Helical" evidence="6">
    <location>
        <begin position="417"/>
        <end position="441"/>
    </location>
</feature>
<dbReference type="Pfam" id="PF02133">
    <property type="entry name" value="Transp_cyt_pur"/>
    <property type="match status" value="1"/>
</dbReference>
<evidence type="ECO:0000256" key="5">
    <source>
        <dbReference type="ARBA" id="ARBA00023136"/>
    </source>
</evidence>
<dbReference type="AlphaFoldDB" id="A0A0D1YP51"/>
<dbReference type="Gene3D" id="1.10.4160.10">
    <property type="entry name" value="Hydantoin permease"/>
    <property type="match status" value="1"/>
</dbReference>
<evidence type="ECO:0000313" key="8">
    <source>
        <dbReference type="Proteomes" id="UP000053599"/>
    </source>
</evidence>
<dbReference type="EMBL" id="KN846954">
    <property type="protein sequence ID" value="KIV76818.1"/>
    <property type="molecule type" value="Genomic_DNA"/>
</dbReference>
<keyword evidence="4 6" id="KW-1133">Transmembrane helix</keyword>
<name>A0A0D1YP51_9EURO</name>
<keyword evidence="5 6" id="KW-0472">Membrane</keyword>
<feature type="transmembrane region" description="Helical" evidence="6">
    <location>
        <begin position="191"/>
        <end position="212"/>
    </location>
</feature>
<dbReference type="GO" id="GO:0015205">
    <property type="term" value="F:nucleobase transmembrane transporter activity"/>
    <property type="evidence" value="ECO:0007669"/>
    <property type="project" value="TreeGrafter"/>
</dbReference>
<evidence type="ECO:0000256" key="3">
    <source>
        <dbReference type="ARBA" id="ARBA00022692"/>
    </source>
</evidence>
<feature type="transmembrane region" description="Helical" evidence="6">
    <location>
        <begin position="391"/>
        <end position="411"/>
    </location>
</feature>
<feature type="transmembrane region" description="Helical" evidence="6">
    <location>
        <begin position="302"/>
        <end position="323"/>
    </location>
</feature>
<feature type="transmembrane region" description="Helical" evidence="6">
    <location>
        <begin position="221"/>
        <end position="241"/>
    </location>
</feature>
<feature type="transmembrane region" description="Helical" evidence="6">
    <location>
        <begin position="71"/>
        <end position="92"/>
    </location>
</feature>
<comment type="subcellular location">
    <subcellularLocation>
        <location evidence="1">Membrane</location>
        <topology evidence="1">Multi-pass membrane protein</topology>
    </subcellularLocation>
</comment>
<evidence type="ECO:0000256" key="1">
    <source>
        <dbReference type="ARBA" id="ARBA00004141"/>
    </source>
</evidence>
<feature type="transmembrane region" description="Helical" evidence="6">
    <location>
        <begin position="138"/>
        <end position="158"/>
    </location>
</feature>
<evidence type="ECO:0000256" key="6">
    <source>
        <dbReference type="SAM" id="Phobius"/>
    </source>
</evidence>
<feature type="transmembrane region" description="Helical" evidence="6">
    <location>
        <begin position="501"/>
        <end position="524"/>
    </location>
</feature>
<feature type="transmembrane region" description="Helical" evidence="6">
    <location>
        <begin position="462"/>
        <end position="481"/>
    </location>
</feature>
<sequence length="575" mass="63371">MLVSPLHAHSTNMSINNVNTSRFQRFSHAFTSPMAFKQAIELSSSKSILINEDLAPSPPPRRTWTTWSYFAYWWSESWCVSTWAVGSSFIALGATLRDALLVVFFANLLSAVIIVANGRAASRYHIGYPVLARVSFGIYGQYFVIILRSIFGIIWAAINMYFTGRFVSICLRCIFPGWVSLHNSIPATQGITIQAFIGYIIAFFGTLPFVFVHTSKIMHLFTIKSIIMPLAGLGIVIWATTNTSTVDSGTFQETPPPSASFLAWGIIAQFDSVIGINSALLVTVPDLARYSKTPNAQVWGQLFALPIAQTICGAFGILATAAVKNTYGTAYWNPYDLLEAILDHSYTSKARAGVFFASAAFAFATLGTSIACNFIPFAADVTSLLPKYINIIRGQILCLIVAFGIVPWKIVASADGFLAFINGYSIFQFPITAIMVVDYFLIRRGNMSIPDMYNLASSGRYYYYHGWNIRAFVAFVAGFALPMPGFIQSFRKSTGNAINRMYLLGWILSLLMGALTYYLGCLIWKVPGEEKHCPFESQVPGDGDEIDLFESASTAALEEEGFTMDHETSQPKGSE</sequence>
<dbReference type="Proteomes" id="UP000053599">
    <property type="component" value="Unassembled WGS sequence"/>
</dbReference>
<dbReference type="OrthoDB" id="2018619at2759"/>
<dbReference type="PANTHER" id="PTHR30618">
    <property type="entry name" value="NCS1 FAMILY PURINE/PYRIMIDINE TRANSPORTER"/>
    <property type="match status" value="1"/>
</dbReference>
<dbReference type="PANTHER" id="PTHR30618:SF0">
    <property type="entry name" value="PURINE-URACIL PERMEASE NCS1"/>
    <property type="match status" value="1"/>
</dbReference>
<dbReference type="InterPro" id="IPR001248">
    <property type="entry name" value="Pur-cyt_permease"/>
</dbReference>
<reference evidence="7 8" key="1">
    <citation type="submission" date="2015-01" db="EMBL/GenBank/DDBJ databases">
        <title>The Genome Sequence of Exophiala sideris CBS121828.</title>
        <authorList>
            <consortium name="The Broad Institute Genomics Platform"/>
            <person name="Cuomo C."/>
            <person name="de Hoog S."/>
            <person name="Gorbushina A."/>
            <person name="Stielow B."/>
            <person name="Teixiera M."/>
            <person name="Abouelleil A."/>
            <person name="Chapman S.B."/>
            <person name="Priest M."/>
            <person name="Young S.K."/>
            <person name="Wortman J."/>
            <person name="Nusbaum C."/>
            <person name="Birren B."/>
        </authorList>
    </citation>
    <scope>NUCLEOTIDE SEQUENCE [LARGE SCALE GENOMIC DNA]</scope>
    <source>
        <strain evidence="7 8">CBS 121828</strain>
    </source>
</reference>